<dbReference type="SUPFAM" id="SSF48371">
    <property type="entry name" value="ARM repeat"/>
    <property type="match status" value="1"/>
</dbReference>
<gene>
    <name evidence="2" type="ORF">GCM10010170_076590</name>
</gene>
<dbReference type="Proteomes" id="UP001501444">
    <property type="component" value="Unassembled WGS sequence"/>
</dbReference>
<dbReference type="Gene3D" id="1.25.10.10">
    <property type="entry name" value="Leucine-rich Repeat Variant"/>
    <property type="match status" value="1"/>
</dbReference>
<dbReference type="EMBL" id="BAAARV010000075">
    <property type="protein sequence ID" value="GAA2373837.1"/>
    <property type="molecule type" value="Genomic_DNA"/>
</dbReference>
<dbReference type="InterPro" id="IPR011989">
    <property type="entry name" value="ARM-like"/>
</dbReference>
<reference evidence="2 3" key="1">
    <citation type="journal article" date="2019" name="Int. J. Syst. Evol. Microbiol.">
        <title>The Global Catalogue of Microorganisms (GCM) 10K type strain sequencing project: providing services to taxonomists for standard genome sequencing and annotation.</title>
        <authorList>
            <consortium name="The Broad Institute Genomics Platform"/>
            <consortium name="The Broad Institute Genome Sequencing Center for Infectious Disease"/>
            <person name="Wu L."/>
            <person name="Ma J."/>
        </authorList>
    </citation>
    <scope>NUCLEOTIDE SEQUENCE [LARGE SCALE GENOMIC DNA]</scope>
    <source>
        <strain evidence="2 3">JCM 3272</strain>
    </source>
</reference>
<dbReference type="RefSeq" id="WP_344617528.1">
    <property type="nucleotide sequence ID" value="NZ_BAAARV010000075.1"/>
</dbReference>
<evidence type="ECO:0000313" key="2">
    <source>
        <dbReference type="EMBL" id="GAA2373837.1"/>
    </source>
</evidence>
<evidence type="ECO:0000313" key="3">
    <source>
        <dbReference type="Proteomes" id="UP001501444"/>
    </source>
</evidence>
<proteinExistence type="predicted"/>
<protein>
    <recommendedName>
        <fullName evidence="4">Leucine rich repeat variant</fullName>
    </recommendedName>
</protein>
<keyword evidence="3" id="KW-1185">Reference proteome</keyword>
<organism evidence="2 3">
    <name type="scientific">Dactylosporangium salmoneum</name>
    <dbReference type="NCBI Taxonomy" id="53361"/>
    <lineage>
        <taxon>Bacteria</taxon>
        <taxon>Bacillati</taxon>
        <taxon>Actinomycetota</taxon>
        <taxon>Actinomycetes</taxon>
        <taxon>Micromonosporales</taxon>
        <taxon>Micromonosporaceae</taxon>
        <taxon>Dactylosporangium</taxon>
    </lineage>
</organism>
<dbReference type="InterPro" id="IPR016024">
    <property type="entry name" value="ARM-type_fold"/>
</dbReference>
<comment type="caution">
    <text evidence="2">The sequence shown here is derived from an EMBL/GenBank/DDBJ whole genome shotgun (WGS) entry which is preliminary data.</text>
</comment>
<evidence type="ECO:0000256" key="1">
    <source>
        <dbReference type="SAM" id="MobiDB-lite"/>
    </source>
</evidence>
<accession>A0ABN3HA52</accession>
<feature type="region of interest" description="Disordered" evidence="1">
    <location>
        <begin position="304"/>
        <end position="323"/>
    </location>
</feature>
<sequence length="323" mass="35838">MREDPLRQELDMILRHYRRGLMNDVEFTGEIVEQVARHRRRIPVAARHPDPLIRAGLVDALILLGSGPAGEVLELVRDDEAPEVRAAVARHHAELARELEPEDLPRNGYIYRADLATRRLSRATIDHLLAAHRDLDLIAPNPHLPPDVVARLFGHPSPEVRRALATRADLSAEQLADLAADPDVAVRTTVSVHPALTEEQRAAIDIDVAHAPWDGHYPHVWDEIHPYTPPPPPLPDLADSIRQATSVNPLLRRLAAHDPRLPVDLVAALAADPDPEVRALLAHYHPQAPPELLLRVYREDTHSRRNRLPTLPNFPAAGGGQGA</sequence>
<name>A0ABN3HA52_9ACTN</name>
<evidence type="ECO:0008006" key="4">
    <source>
        <dbReference type="Google" id="ProtNLM"/>
    </source>
</evidence>